<sequence>MQILSPGWPPFELVLSMHIPQPASSLLVINRQLTDGGEAMGTAQSPLWLPSSDLFVHRRELEVNDACHIMQIRCLLTFM</sequence>
<organism evidence="1 2">
    <name type="scientific">Nezara viridula</name>
    <name type="common">Southern green stink bug</name>
    <name type="synonym">Cimex viridulus</name>
    <dbReference type="NCBI Taxonomy" id="85310"/>
    <lineage>
        <taxon>Eukaryota</taxon>
        <taxon>Metazoa</taxon>
        <taxon>Ecdysozoa</taxon>
        <taxon>Arthropoda</taxon>
        <taxon>Hexapoda</taxon>
        <taxon>Insecta</taxon>
        <taxon>Pterygota</taxon>
        <taxon>Neoptera</taxon>
        <taxon>Paraneoptera</taxon>
        <taxon>Hemiptera</taxon>
        <taxon>Heteroptera</taxon>
        <taxon>Panheteroptera</taxon>
        <taxon>Pentatomomorpha</taxon>
        <taxon>Pentatomoidea</taxon>
        <taxon>Pentatomidae</taxon>
        <taxon>Pentatominae</taxon>
        <taxon>Nezara</taxon>
    </lineage>
</organism>
<dbReference type="AlphaFoldDB" id="A0A9P0HHZ4"/>
<evidence type="ECO:0000313" key="2">
    <source>
        <dbReference type="Proteomes" id="UP001152798"/>
    </source>
</evidence>
<keyword evidence="2" id="KW-1185">Reference proteome</keyword>
<dbReference type="Proteomes" id="UP001152798">
    <property type="component" value="Chromosome 5"/>
</dbReference>
<gene>
    <name evidence="1" type="ORF">NEZAVI_LOCUS11135</name>
</gene>
<proteinExistence type="predicted"/>
<accession>A0A9P0HHZ4</accession>
<name>A0A9P0HHZ4_NEZVI</name>
<evidence type="ECO:0000313" key="1">
    <source>
        <dbReference type="EMBL" id="CAH1402275.1"/>
    </source>
</evidence>
<reference evidence="1" key="1">
    <citation type="submission" date="2022-01" db="EMBL/GenBank/DDBJ databases">
        <authorList>
            <person name="King R."/>
        </authorList>
    </citation>
    <scope>NUCLEOTIDE SEQUENCE</scope>
</reference>
<dbReference type="EMBL" id="OV725081">
    <property type="protein sequence ID" value="CAH1402275.1"/>
    <property type="molecule type" value="Genomic_DNA"/>
</dbReference>
<protein>
    <submittedName>
        <fullName evidence="1">Uncharacterized protein</fullName>
    </submittedName>
</protein>